<dbReference type="Proteomes" id="UP000693996">
    <property type="component" value="Chromosome"/>
</dbReference>
<keyword evidence="3 9" id="KW-0132">Cell division</keyword>
<organism evidence="9 10">
    <name type="scientific">Candidatus Vallotiella hemipterorum</name>
    <dbReference type="NCBI Taxonomy" id="1177213"/>
    <lineage>
        <taxon>Bacteria</taxon>
        <taxon>Pseudomonadati</taxon>
        <taxon>Pseudomonadota</taxon>
        <taxon>Betaproteobacteria</taxon>
        <taxon>Burkholderiales</taxon>
        <taxon>Burkholderiaceae</taxon>
        <taxon>Candidatus Vallotiella</taxon>
    </lineage>
</organism>
<proteinExistence type="predicted"/>
<gene>
    <name evidence="9" type="primary">ftsL</name>
    <name evidence="9" type="ORF">MYVALT_F_00011</name>
</gene>
<dbReference type="EMBL" id="OU343031">
    <property type="protein sequence ID" value="CAG7599205.1"/>
    <property type="molecule type" value="Genomic_DNA"/>
</dbReference>
<evidence type="ECO:0000256" key="7">
    <source>
        <dbReference type="ARBA" id="ARBA00023306"/>
    </source>
</evidence>
<evidence type="ECO:0000256" key="3">
    <source>
        <dbReference type="ARBA" id="ARBA00022618"/>
    </source>
</evidence>
<keyword evidence="10" id="KW-1185">Reference proteome</keyword>
<dbReference type="NCBIfam" id="TIGR02209">
    <property type="entry name" value="ftsL_broad"/>
    <property type="match status" value="1"/>
</dbReference>
<reference evidence="9" key="1">
    <citation type="submission" date="2021-06" db="EMBL/GenBank/DDBJ databases">
        <authorList>
            <person name="Szabo G."/>
        </authorList>
    </citation>
    <scope>NUCLEOTIDE SEQUENCE</scope>
    <source>
        <strain evidence="9">MYVALT</strain>
    </source>
</reference>
<evidence type="ECO:0000256" key="8">
    <source>
        <dbReference type="NCBIfam" id="TIGR02209"/>
    </source>
</evidence>
<evidence type="ECO:0000256" key="5">
    <source>
        <dbReference type="ARBA" id="ARBA00022989"/>
    </source>
</evidence>
<keyword evidence="2" id="KW-1003">Cell membrane</keyword>
<evidence type="ECO:0000313" key="10">
    <source>
        <dbReference type="Proteomes" id="UP000693996"/>
    </source>
</evidence>
<sequence length="104" mass="11638">MLTLEVGCALSVVNATNRQREVFIDLQHAQFEEYELHLNNAELQYQQSVLSKTLRIVRIATADLNMRPVVLDCTQLVQDSPQASDTRATASGLQTSIFMAETVQ</sequence>
<dbReference type="GO" id="GO:0051301">
    <property type="term" value="P:cell division"/>
    <property type="evidence" value="ECO:0007669"/>
    <property type="project" value="UniProtKB-KW"/>
</dbReference>
<dbReference type="Pfam" id="PF04999">
    <property type="entry name" value="FtsL"/>
    <property type="match status" value="1"/>
</dbReference>
<keyword evidence="7" id="KW-0131">Cell cycle</keyword>
<keyword evidence="6" id="KW-0472">Membrane</keyword>
<dbReference type="KEGG" id="vtr:MYVALT_F_00011"/>
<dbReference type="GO" id="GO:0005886">
    <property type="term" value="C:plasma membrane"/>
    <property type="evidence" value="ECO:0007669"/>
    <property type="project" value="UniProtKB-SubCell"/>
</dbReference>
<evidence type="ECO:0000256" key="2">
    <source>
        <dbReference type="ARBA" id="ARBA00022475"/>
    </source>
</evidence>
<name>A0A916JS62_9BURK</name>
<evidence type="ECO:0000256" key="1">
    <source>
        <dbReference type="ARBA" id="ARBA00004401"/>
    </source>
</evidence>
<dbReference type="AlphaFoldDB" id="A0A916JS62"/>
<evidence type="ECO:0000256" key="6">
    <source>
        <dbReference type="ARBA" id="ARBA00023136"/>
    </source>
</evidence>
<dbReference type="InterPro" id="IPR011922">
    <property type="entry name" value="Cell_div_FtsL"/>
</dbReference>
<accession>A0A916JS62</accession>
<evidence type="ECO:0000313" key="9">
    <source>
        <dbReference type="EMBL" id="CAG7599205.1"/>
    </source>
</evidence>
<keyword evidence="4" id="KW-0812">Transmembrane</keyword>
<evidence type="ECO:0000256" key="4">
    <source>
        <dbReference type="ARBA" id="ARBA00022692"/>
    </source>
</evidence>
<protein>
    <recommendedName>
        <fullName evidence="8">Cell division protein FtsL</fullName>
    </recommendedName>
</protein>
<keyword evidence="5" id="KW-1133">Transmembrane helix</keyword>
<comment type="subcellular location">
    <subcellularLocation>
        <location evidence="1">Cell membrane</location>
        <topology evidence="1">Single-pass type II membrane protein</topology>
    </subcellularLocation>
</comment>